<dbReference type="RefSeq" id="XP_005792180.1">
    <property type="nucleotide sequence ID" value="XM_005792123.1"/>
</dbReference>
<dbReference type="AlphaFoldDB" id="A0A0D3KVG6"/>
<proteinExistence type="predicted"/>
<evidence type="ECO:0000256" key="3">
    <source>
        <dbReference type="SAM" id="MobiDB-lite"/>
    </source>
</evidence>
<dbReference type="RefSeq" id="XP_005788211.1">
    <property type="nucleotide sequence ID" value="XM_005788154.1"/>
</dbReference>
<dbReference type="EnsemblProtists" id="EOD35782">
    <property type="protein sequence ID" value="EOD35782"/>
    <property type="gene ID" value="EMIHUDRAFT_227339"/>
</dbReference>
<dbReference type="OMA" id="WAATHNI"/>
<dbReference type="GO" id="GO:0008194">
    <property type="term" value="F:UDP-glycosyltransferase activity"/>
    <property type="evidence" value="ECO:0007669"/>
    <property type="project" value="InterPro"/>
</dbReference>
<dbReference type="CDD" id="cd03784">
    <property type="entry name" value="GT1_Gtf-like"/>
    <property type="match status" value="1"/>
</dbReference>
<keyword evidence="2" id="KW-0808">Transferase</keyword>
<dbReference type="GeneID" id="17285023"/>
<dbReference type="eggNOG" id="KOG1192">
    <property type="taxonomic scope" value="Eukaryota"/>
</dbReference>
<sequence length="571" mass="61023">MPEAGKRFAFCFSTASGHTNPSFPIARQLVKRGHSVTYLSSAVFKGAIEATGAAFVDEVEELSELMQPDPAKPRAENFMSAFLALATEFGKDAAHGYGNIKQWAATHNIAIERQLPAFLRFFSEENGALKFDAAVYDNLMLGVVAHACRLLNLPAVALCTVAGPGSMEVLTREMASNEGMTLEDMDRLSFDDEDGAKAVARLRERYPSLELPSHPFSCGTWQYIGGPRAMTLVTTIEPLRDPISDNVSEALRAADVRFTYIGPSLDVKGAKRAGGFIFDAHNEEPEDDEPKLHRHRSDLTDSSDAPLAALQEAKQLNASVVAIYISLGTVITPMSGWTARLTDAEGKEYGITGKQLCQSVFTAAFEEFGASERGEGRSSYAQACEEGAPLLIVSAGPQLDALEGLSVPPNALCRSYVAQVDILQSGLVDMFVTHGGQNSFMESMANGVPLVVVPGFADQPVNGRKAEAMGVGLAVARPEEDTEAVLARYVQDLRAAMRSVFEQEKFRAKAREMGALIAGAGGSARAADIAEAIAATARGSETAAASATAPRKSYGDMFREMSAQAEAEASK</sequence>
<dbReference type="SUPFAM" id="SSF53756">
    <property type="entry name" value="UDP-Glycosyltransferase/glycogen phosphorylase"/>
    <property type="match status" value="2"/>
</dbReference>
<dbReference type="KEGG" id="ehx:EMIHUDRAFT_251404"/>
<evidence type="ECO:0000256" key="2">
    <source>
        <dbReference type="ARBA" id="ARBA00022679"/>
    </source>
</evidence>
<dbReference type="PANTHER" id="PTHR48043:SF145">
    <property type="entry name" value="FI06409P-RELATED"/>
    <property type="match status" value="1"/>
</dbReference>
<dbReference type="Pfam" id="PF00201">
    <property type="entry name" value="UDPGT"/>
    <property type="match status" value="1"/>
</dbReference>
<dbReference type="PANTHER" id="PTHR48043">
    <property type="entry name" value="EG:EG0003.4 PROTEIN-RELATED"/>
    <property type="match status" value="1"/>
</dbReference>
<dbReference type="GeneID" id="17281052"/>
<organism evidence="4 5">
    <name type="scientific">Emiliania huxleyi (strain CCMP1516)</name>
    <dbReference type="NCBI Taxonomy" id="280463"/>
    <lineage>
        <taxon>Eukaryota</taxon>
        <taxon>Haptista</taxon>
        <taxon>Haptophyta</taxon>
        <taxon>Prymnesiophyceae</taxon>
        <taxon>Isochrysidales</taxon>
        <taxon>Noelaerhabdaceae</taxon>
        <taxon>Emiliania</taxon>
    </lineage>
</organism>
<dbReference type="Gene3D" id="3.40.50.2000">
    <property type="entry name" value="Glycogen Phosphorylase B"/>
    <property type="match status" value="2"/>
</dbReference>
<evidence type="ECO:0000313" key="4">
    <source>
        <dbReference type="EnsemblProtists" id="EOD39751"/>
    </source>
</evidence>
<dbReference type="InterPro" id="IPR050271">
    <property type="entry name" value="UDP-glycosyltransferase"/>
</dbReference>
<dbReference type="PaxDb" id="2903-EOD35782"/>
<feature type="region of interest" description="Disordered" evidence="3">
    <location>
        <begin position="281"/>
        <end position="300"/>
    </location>
</feature>
<reference evidence="5" key="1">
    <citation type="journal article" date="2013" name="Nature">
        <title>Pan genome of the phytoplankton Emiliania underpins its global distribution.</title>
        <authorList>
            <person name="Read B.A."/>
            <person name="Kegel J."/>
            <person name="Klute M.J."/>
            <person name="Kuo A."/>
            <person name="Lefebvre S.C."/>
            <person name="Maumus F."/>
            <person name="Mayer C."/>
            <person name="Miller J."/>
            <person name="Monier A."/>
            <person name="Salamov A."/>
            <person name="Young J."/>
            <person name="Aguilar M."/>
            <person name="Claverie J.M."/>
            <person name="Frickenhaus S."/>
            <person name="Gonzalez K."/>
            <person name="Herman E.K."/>
            <person name="Lin Y.C."/>
            <person name="Napier J."/>
            <person name="Ogata H."/>
            <person name="Sarno A.F."/>
            <person name="Shmutz J."/>
            <person name="Schroeder D."/>
            <person name="de Vargas C."/>
            <person name="Verret F."/>
            <person name="von Dassow P."/>
            <person name="Valentin K."/>
            <person name="Van de Peer Y."/>
            <person name="Wheeler G."/>
            <person name="Dacks J.B."/>
            <person name="Delwiche C.F."/>
            <person name="Dyhrman S.T."/>
            <person name="Glockner G."/>
            <person name="John U."/>
            <person name="Richards T."/>
            <person name="Worden A.Z."/>
            <person name="Zhang X."/>
            <person name="Grigoriev I.V."/>
            <person name="Allen A.E."/>
            <person name="Bidle K."/>
            <person name="Borodovsky M."/>
            <person name="Bowler C."/>
            <person name="Brownlee C."/>
            <person name="Cock J.M."/>
            <person name="Elias M."/>
            <person name="Gladyshev V.N."/>
            <person name="Groth M."/>
            <person name="Guda C."/>
            <person name="Hadaegh A."/>
            <person name="Iglesias-Rodriguez M.D."/>
            <person name="Jenkins J."/>
            <person name="Jones B.M."/>
            <person name="Lawson T."/>
            <person name="Leese F."/>
            <person name="Lindquist E."/>
            <person name="Lobanov A."/>
            <person name="Lomsadze A."/>
            <person name="Malik S.B."/>
            <person name="Marsh M.E."/>
            <person name="Mackinder L."/>
            <person name="Mock T."/>
            <person name="Mueller-Roeber B."/>
            <person name="Pagarete A."/>
            <person name="Parker M."/>
            <person name="Probert I."/>
            <person name="Quesneville H."/>
            <person name="Raines C."/>
            <person name="Rensing S.A."/>
            <person name="Riano-Pachon D.M."/>
            <person name="Richier S."/>
            <person name="Rokitta S."/>
            <person name="Shiraiwa Y."/>
            <person name="Soanes D.M."/>
            <person name="van der Giezen M."/>
            <person name="Wahlund T.M."/>
            <person name="Williams B."/>
            <person name="Wilson W."/>
            <person name="Wolfe G."/>
            <person name="Wurch L.L."/>
        </authorList>
    </citation>
    <scope>NUCLEOTIDE SEQUENCE</scope>
</reference>
<dbReference type="KEGG" id="ehx:EMIHUDRAFT_227339"/>
<keyword evidence="5" id="KW-1185">Reference proteome</keyword>
<protein>
    <submittedName>
        <fullName evidence="4">Uncharacterized protein</fullName>
    </submittedName>
</protein>
<dbReference type="EnsemblProtists" id="EOD39751">
    <property type="protein sequence ID" value="EOD39751"/>
    <property type="gene ID" value="EMIHUDRAFT_251404"/>
</dbReference>
<dbReference type="Proteomes" id="UP000013827">
    <property type="component" value="Unassembled WGS sequence"/>
</dbReference>
<dbReference type="HOGENOM" id="CLU_572993_0_0_1"/>
<evidence type="ECO:0000256" key="1">
    <source>
        <dbReference type="ARBA" id="ARBA00022676"/>
    </source>
</evidence>
<reference evidence="4" key="2">
    <citation type="submission" date="2024-10" db="UniProtKB">
        <authorList>
            <consortium name="EnsemblProtists"/>
        </authorList>
    </citation>
    <scope>IDENTIFICATION</scope>
</reference>
<evidence type="ECO:0000313" key="5">
    <source>
        <dbReference type="Proteomes" id="UP000013827"/>
    </source>
</evidence>
<accession>A0A0D3KVG6</accession>
<keyword evidence="1" id="KW-0328">Glycosyltransferase</keyword>
<dbReference type="InterPro" id="IPR002213">
    <property type="entry name" value="UDP_glucos_trans"/>
</dbReference>
<name>A0A0D3KVG6_EMIH1</name>